<dbReference type="RefSeq" id="WP_102278951.1">
    <property type="nucleotide sequence ID" value="NZ_JAJGZN020000005.1"/>
</dbReference>
<organism evidence="1">
    <name type="scientific">Vibrio lentus</name>
    <dbReference type="NCBI Taxonomy" id="136468"/>
    <lineage>
        <taxon>Bacteria</taxon>
        <taxon>Pseudomonadati</taxon>
        <taxon>Pseudomonadota</taxon>
        <taxon>Gammaproteobacteria</taxon>
        <taxon>Vibrionales</taxon>
        <taxon>Vibrionaceae</taxon>
        <taxon>Vibrio</taxon>
    </lineage>
</organism>
<reference evidence="1" key="3">
    <citation type="journal article" date="2018" name="Nature">
        <title>A major lineage of non-tailed dsDNA viruses as unrecognized killers of marine bacteria.</title>
        <authorList>
            <person name="Kauffman K.M."/>
            <person name="Hussain F.A."/>
            <person name="Yang J."/>
            <person name="Arevalo P."/>
            <person name="Brown J.M."/>
            <person name="Chang W.K."/>
            <person name="VanInsberghe D."/>
            <person name="Elsherbini J."/>
            <person name="Sharma R.S."/>
            <person name="Cutler M.B."/>
            <person name="Kelly L."/>
            <person name="Polz M.F."/>
        </authorList>
    </citation>
    <scope>NUCLEOTIDE SEQUENCE</scope>
    <source>
        <strain evidence="1">10N.261.52.F7</strain>
    </source>
</reference>
<proteinExistence type="predicted"/>
<name>A0AB36XLI6_9VIBR</name>
<dbReference type="AlphaFoldDB" id="A0AB36XLI6"/>
<gene>
    <name evidence="1" type="ORF">BCT99_20865</name>
</gene>
<comment type="caution">
    <text evidence="1">The sequence shown here is derived from an EMBL/GenBank/DDBJ whole genome shotgun (WGS) entry which is preliminary data.</text>
</comment>
<sequence>MISSTILAKGEVSLVWGNKLKMIISPSDESAHSFILRHHIVYGASDVSNIVSKSGYWVRQPGVLDSIVHLYQQYEEHHLLVLVMNSHIVKETRAIFSNPQYFLSRLNDTFYKGRGASQQSGYYIIKFCPDCIRAQIREFGFGYFKACWLCSDFCVQHHQTLQNIDYPLFNPYDYLQKILSGHFPARMHSYEIRRYQIEKTLLKFAVKASPCLAEIFQKWIRKRLHLIDEKVAGECGVDDRARVLVWLLHDDGRFRNAAHVHLGLILKAIQKVYSNHYLDFINTHSKTIIIPCGIKSRETVFIPFMVHNENDCQKCLEINCFASCSIPVVCSIVQQNLREEMNLCDKIIYREYIGQNTSFFFSK</sequence>
<evidence type="ECO:0000313" key="1">
    <source>
        <dbReference type="EMBL" id="PMK46434.1"/>
    </source>
</evidence>
<protein>
    <submittedName>
        <fullName evidence="1">Uncharacterized protein</fullName>
    </submittedName>
</protein>
<accession>A0AB36XLI6</accession>
<reference key="1">
    <citation type="submission" date="2016-07" db="EMBL/GenBank/DDBJ databases">
        <title>Nontailed viruses are major unrecognized killers of bacteria in the ocean.</title>
        <authorList>
            <person name="Kauffman K."/>
            <person name="Hussain F."/>
            <person name="Yang J."/>
            <person name="Arevalo P."/>
            <person name="Brown J."/>
            <person name="Cutler M."/>
            <person name="Kelly L."/>
            <person name="Polz M.F."/>
        </authorList>
    </citation>
    <scope>NUCLEOTIDE SEQUENCE [LARGE SCALE GENOMIC DNA]</scope>
    <source>
        <strain>10N.261.52.F7</strain>
    </source>
</reference>
<dbReference type="EMBL" id="MCXM01000016">
    <property type="protein sequence ID" value="PMK46434.1"/>
    <property type="molecule type" value="Genomic_DNA"/>
</dbReference>
<reference evidence="1" key="2">
    <citation type="submission" date="2016-07" db="EMBL/GenBank/DDBJ databases">
        <authorList>
            <person name="Kauffman K."/>
            <person name="Arevalo P."/>
            <person name="Polz M.F."/>
        </authorList>
    </citation>
    <scope>NUCLEOTIDE SEQUENCE</scope>
    <source>
        <strain evidence="1">10N.261.52.F7</strain>
    </source>
</reference>